<accession>A0AAE4TWA9</accession>
<evidence type="ECO:0000313" key="1">
    <source>
        <dbReference type="EMBL" id="MDV6234589.1"/>
    </source>
</evidence>
<comment type="caution">
    <text evidence="1">The sequence shown here is derived from an EMBL/GenBank/DDBJ whole genome shotgun (WGS) entry which is preliminary data.</text>
</comment>
<dbReference type="RefSeq" id="WP_317572048.1">
    <property type="nucleotide sequence ID" value="NZ_NPEF02000002.1"/>
</dbReference>
<organism evidence="1 2">
    <name type="scientific">Leptospira ellisii</name>
    <dbReference type="NCBI Taxonomy" id="2023197"/>
    <lineage>
        <taxon>Bacteria</taxon>
        <taxon>Pseudomonadati</taxon>
        <taxon>Spirochaetota</taxon>
        <taxon>Spirochaetia</taxon>
        <taxon>Leptospirales</taxon>
        <taxon>Leptospiraceae</taxon>
        <taxon>Leptospira</taxon>
    </lineage>
</organism>
<gene>
    <name evidence="1" type="ORF">CH379_002970</name>
</gene>
<name>A0AAE4TWA9_9LEPT</name>
<evidence type="ECO:0000313" key="2">
    <source>
        <dbReference type="Proteomes" id="UP000232122"/>
    </source>
</evidence>
<dbReference type="Proteomes" id="UP000232122">
    <property type="component" value="Unassembled WGS sequence"/>
</dbReference>
<dbReference type="EMBL" id="NPEF02000002">
    <property type="protein sequence ID" value="MDV6234589.1"/>
    <property type="molecule type" value="Genomic_DNA"/>
</dbReference>
<keyword evidence="2" id="KW-1185">Reference proteome</keyword>
<sequence>MDSNTGQSSGGHTGIRIGNKVYHYQYFPDDIFHLVRESYDDFAFNYNVLSNRTSVLTRLGLTQKEISILESELNRLYLVQFRHLQNWEFLKKETKLLEELNSPEKKVGLRATAYFKENVTSPISANIKSELAESLGKDFLEKLESDLNKNLLSENNLLKRMEFSPLPETIRKDRFPFFKPGTFLSLRDTLEGIVFCKILIEEWGLDNNFKISNIQESLNTEETRLLRDFFRAQTAQLSRIVSERDPGWAYTALVVLGRLHAVDESLRIGSPVFLSSFPEDAPIVFKKNEDDENNLKHISEESWAVVSLARKKISALNELSEKEYQIWEDATNRAFELKQGIGVSIPVRVAVGKLIPQREKKFLIPMFIPDEKTIALHLDLSRKREQEYHKILKNLYPFQLLRENCTTEILKNVQNSFDRAEIAFPGERIEFPFSLALIPFYASYTVGKNWNNEGRTTALSFRKKKLLELKRKDPGFWTSLREISPLTSSFYKKNREDHFFPLYTDDVFWLRPVYGTINLSTGIGATAIGIFTAPFDRGERFQKGFQSAFFSLPELVFFNIRKGTFPYVSTSDLPEELFLFRDED</sequence>
<proteinExistence type="predicted"/>
<protein>
    <submittedName>
        <fullName evidence="1">Uncharacterized protein</fullName>
    </submittedName>
</protein>
<dbReference type="AlphaFoldDB" id="A0AAE4TWA9"/>
<reference evidence="1 2" key="1">
    <citation type="journal article" date="2018" name="Microb. Genom.">
        <title>Deciphering the unexplored Leptospira diversity from soils uncovers genomic evolution to virulence.</title>
        <authorList>
            <person name="Thibeaux R."/>
            <person name="Iraola G."/>
            <person name="Ferres I."/>
            <person name="Bierque E."/>
            <person name="Girault D."/>
            <person name="Soupe-Gilbert M.E."/>
            <person name="Picardeau M."/>
            <person name="Goarant C."/>
        </authorList>
    </citation>
    <scope>NUCLEOTIDE SEQUENCE [LARGE SCALE GENOMIC DNA]</scope>
    <source>
        <strain evidence="1 2">ATI7-C-A5</strain>
    </source>
</reference>